<evidence type="ECO:0000313" key="2">
    <source>
        <dbReference type="Proteomes" id="UP000540506"/>
    </source>
</evidence>
<dbReference type="GO" id="GO:0003677">
    <property type="term" value="F:DNA binding"/>
    <property type="evidence" value="ECO:0007669"/>
    <property type="project" value="UniProtKB-KW"/>
</dbReference>
<dbReference type="InterPro" id="IPR036388">
    <property type="entry name" value="WH-like_DNA-bd_sf"/>
</dbReference>
<dbReference type="GO" id="GO:0006355">
    <property type="term" value="P:regulation of DNA-templated transcription"/>
    <property type="evidence" value="ECO:0007669"/>
    <property type="project" value="InterPro"/>
</dbReference>
<evidence type="ECO:0000313" key="1">
    <source>
        <dbReference type="EMBL" id="MBB4922146.1"/>
    </source>
</evidence>
<keyword evidence="2" id="KW-1185">Reference proteome</keyword>
<dbReference type="InterPro" id="IPR016032">
    <property type="entry name" value="Sig_transdc_resp-reg_C-effctor"/>
</dbReference>
<dbReference type="Proteomes" id="UP000540506">
    <property type="component" value="Unassembled WGS sequence"/>
</dbReference>
<dbReference type="RefSeq" id="WP_184934367.1">
    <property type="nucleotide sequence ID" value="NZ_JACHJV010000001.1"/>
</dbReference>
<keyword evidence="1" id="KW-0238">DNA-binding</keyword>
<comment type="caution">
    <text evidence="1">The sequence shown here is derived from an EMBL/GenBank/DDBJ whole genome shotgun (WGS) entry which is preliminary data.</text>
</comment>
<dbReference type="EMBL" id="JACHJV010000001">
    <property type="protein sequence ID" value="MBB4922146.1"/>
    <property type="molecule type" value="Genomic_DNA"/>
</dbReference>
<name>A0A7W7QYG9_KITKI</name>
<proteinExistence type="predicted"/>
<gene>
    <name evidence="1" type="ORF">FHR34_001139</name>
</gene>
<dbReference type="SUPFAM" id="SSF46894">
    <property type="entry name" value="C-terminal effector domain of the bipartite response regulators"/>
    <property type="match status" value="1"/>
</dbReference>
<reference evidence="1 2" key="1">
    <citation type="submission" date="2020-08" db="EMBL/GenBank/DDBJ databases">
        <title>Sequencing the genomes of 1000 actinobacteria strains.</title>
        <authorList>
            <person name="Klenk H.-P."/>
        </authorList>
    </citation>
    <scope>NUCLEOTIDE SEQUENCE [LARGE SCALE GENOMIC DNA]</scope>
    <source>
        <strain evidence="1 2">DSM 41654</strain>
    </source>
</reference>
<dbReference type="Gene3D" id="1.10.10.10">
    <property type="entry name" value="Winged helix-like DNA-binding domain superfamily/Winged helix DNA-binding domain"/>
    <property type="match status" value="1"/>
</dbReference>
<dbReference type="AlphaFoldDB" id="A0A7W7QYG9"/>
<accession>A0A7W7QYG9</accession>
<sequence length="67" mass="7177">MLSLLARGLDFPQISKQYGIPVNEARLHLRTAMQTLGALSPTHAVTLAIAARILPADVANPQEQSPC</sequence>
<protein>
    <submittedName>
        <fullName evidence="1">DNA-binding NarL/FixJ family response regulator</fullName>
    </submittedName>
</protein>
<organism evidence="1 2">
    <name type="scientific">Kitasatospora kifunensis</name>
    <name type="common">Streptomyces kifunensis</name>
    <dbReference type="NCBI Taxonomy" id="58351"/>
    <lineage>
        <taxon>Bacteria</taxon>
        <taxon>Bacillati</taxon>
        <taxon>Actinomycetota</taxon>
        <taxon>Actinomycetes</taxon>
        <taxon>Kitasatosporales</taxon>
        <taxon>Streptomycetaceae</taxon>
        <taxon>Kitasatospora</taxon>
    </lineage>
</organism>